<evidence type="ECO:0000256" key="1">
    <source>
        <dbReference type="ARBA" id="ARBA00023015"/>
    </source>
</evidence>
<sequence length="108" mass="11962">MKPMPRLTRPPGMPREVEVAIELIGNRARAEVLRALALHDTLTIAELAELLDATRPAVHGHLKALEAQGLVDADIPAERRQGRRVHWRANRSEVEKVGTAFGDYIAGR</sequence>
<dbReference type="InterPro" id="IPR036388">
    <property type="entry name" value="WH-like_DNA-bd_sf"/>
</dbReference>
<dbReference type="Proteomes" id="UP000440668">
    <property type="component" value="Unassembled WGS sequence"/>
</dbReference>
<dbReference type="InterPro" id="IPR001845">
    <property type="entry name" value="HTH_ArsR_DNA-bd_dom"/>
</dbReference>
<dbReference type="GO" id="GO:0003677">
    <property type="term" value="F:DNA binding"/>
    <property type="evidence" value="ECO:0007669"/>
    <property type="project" value="UniProtKB-KW"/>
</dbReference>
<dbReference type="EMBL" id="WMKA01000038">
    <property type="protein sequence ID" value="MTG90122.1"/>
    <property type="molecule type" value="Genomic_DNA"/>
</dbReference>
<dbReference type="InterPro" id="IPR011991">
    <property type="entry name" value="ArsR-like_HTH"/>
</dbReference>
<name>A0A6N7ZL38_9MICO</name>
<dbReference type="AlphaFoldDB" id="A0A6N7ZL38"/>
<dbReference type="PANTHER" id="PTHR33154:SF33">
    <property type="entry name" value="TRANSCRIPTIONAL REPRESSOR SDPR"/>
    <property type="match status" value="1"/>
</dbReference>
<dbReference type="InterPro" id="IPR051081">
    <property type="entry name" value="HTH_MetalResp_TranReg"/>
</dbReference>
<protein>
    <submittedName>
        <fullName evidence="5">Helix-turn-helix domain-containing protein</fullName>
    </submittedName>
</protein>
<gene>
    <name evidence="5" type="ORF">GJV82_14375</name>
</gene>
<dbReference type="GO" id="GO:0003700">
    <property type="term" value="F:DNA-binding transcription factor activity"/>
    <property type="evidence" value="ECO:0007669"/>
    <property type="project" value="InterPro"/>
</dbReference>
<proteinExistence type="predicted"/>
<dbReference type="InterPro" id="IPR036390">
    <property type="entry name" value="WH_DNA-bd_sf"/>
</dbReference>
<dbReference type="Gene3D" id="1.10.10.10">
    <property type="entry name" value="Winged helix-like DNA-binding domain superfamily/Winged helix DNA-binding domain"/>
    <property type="match status" value="1"/>
</dbReference>
<feature type="domain" description="HTH arsR-type" evidence="4">
    <location>
        <begin position="9"/>
        <end position="108"/>
    </location>
</feature>
<evidence type="ECO:0000256" key="2">
    <source>
        <dbReference type="ARBA" id="ARBA00023125"/>
    </source>
</evidence>
<dbReference type="PANTHER" id="PTHR33154">
    <property type="entry name" value="TRANSCRIPTIONAL REGULATOR, ARSR FAMILY"/>
    <property type="match status" value="1"/>
</dbReference>
<evidence type="ECO:0000313" key="6">
    <source>
        <dbReference type="Proteomes" id="UP000440668"/>
    </source>
</evidence>
<keyword evidence="3" id="KW-0804">Transcription</keyword>
<comment type="caution">
    <text evidence="5">The sequence shown here is derived from an EMBL/GenBank/DDBJ whole genome shotgun (WGS) entry which is preliminary data.</text>
</comment>
<evidence type="ECO:0000313" key="5">
    <source>
        <dbReference type="EMBL" id="MTG90122.1"/>
    </source>
</evidence>
<dbReference type="Pfam" id="PF12802">
    <property type="entry name" value="MarR_2"/>
    <property type="match status" value="1"/>
</dbReference>
<evidence type="ECO:0000256" key="3">
    <source>
        <dbReference type="ARBA" id="ARBA00023163"/>
    </source>
</evidence>
<accession>A0A6N7ZL38</accession>
<keyword evidence="2" id="KW-0238">DNA-binding</keyword>
<dbReference type="CDD" id="cd00090">
    <property type="entry name" value="HTH_ARSR"/>
    <property type="match status" value="1"/>
</dbReference>
<organism evidence="5 6">
    <name type="scientific">Cellulosimicrobium composti</name>
    <dbReference type="NCBI Taxonomy" id="2672572"/>
    <lineage>
        <taxon>Bacteria</taxon>
        <taxon>Bacillati</taxon>
        <taxon>Actinomycetota</taxon>
        <taxon>Actinomycetes</taxon>
        <taxon>Micrococcales</taxon>
        <taxon>Promicromonosporaceae</taxon>
        <taxon>Cellulosimicrobium</taxon>
    </lineage>
</organism>
<keyword evidence="1" id="KW-0805">Transcription regulation</keyword>
<dbReference type="PROSITE" id="PS50987">
    <property type="entry name" value="HTH_ARSR_2"/>
    <property type="match status" value="1"/>
</dbReference>
<reference evidence="5 6" key="1">
    <citation type="submission" date="2019-11" db="EMBL/GenBank/DDBJ databases">
        <title>Cellulosimicrobium composti sp. nov. isolated from a compost.</title>
        <authorList>
            <person name="Yang Y."/>
        </authorList>
    </citation>
    <scope>NUCLEOTIDE SEQUENCE [LARGE SCALE GENOMIC DNA]</scope>
    <source>
        <strain evidence="5 6">BIT-GX5</strain>
    </source>
</reference>
<evidence type="ECO:0000259" key="4">
    <source>
        <dbReference type="PROSITE" id="PS50987"/>
    </source>
</evidence>
<dbReference type="SUPFAM" id="SSF46785">
    <property type="entry name" value="Winged helix' DNA-binding domain"/>
    <property type="match status" value="1"/>
</dbReference>
<dbReference type="SMART" id="SM00418">
    <property type="entry name" value="HTH_ARSR"/>
    <property type="match status" value="1"/>
</dbReference>
<dbReference type="InterPro" id="IPR000835">
    <property type="entry name" value="HTH_MarR-typ"/>
</dbReference>